<evidence type="ECO:0000256" key="3">
    <source>
        <dbReference type="PROSITE-ProRule" id="PRU00221"/>
    </source>
</evidence>
<dbReference type="OMA" id="HRRETCL"/>
<evidence type="ECO:0000313" key="6">
    <source>
        <dbReference type="EMBL" id="ORZ00380.1"/>
    </source>
</evidence>
<dbReference type="InterPro" id="IPR019775">
    <property type="entry name" value="WD40_repeat_CS"/>
</dbReference>
<evidence type="ECO:0000313" key="7">
    <source>
        <dbReference type="Proteomes" id="UP000242180"/>
    </source>
</evidence>
<dbReference type="OrthoDB" id="311712at2759"/>
<feature type="compositionally biased region" description="Pro residues" evidence="4">
    <location>
        <begin position="1060"/>
        <end position="1070"/>
    </location>
</feature>
<dbReference type="STRING" id="13706.A0A1X2HLW0"/>
<reference evidence="6 7" key="1">
    <citation type="submission" date="2016-07" db="EMBL/GenBank/DDBJ databases">
        <title>Pervasive Adenine N6-methylation of Active Genes in Fungi.</title>
        <authorList>
            <consortium name="DOE Joint Genome Institute"/>
            <person name="Mondo S.J."/>
            <person name="Dannebaum R.O."/>
            <person name="Kuo R.C."/>
            <person name="Labutti K."/>
            <person name="Haridas S."/>
            <person name="Kuo A."/>
            <person name="Salamov A."/>
            <person name="Ahrendt S.R."/>
            <person name="Lipzen A."/>
            <person name="Sullivan W."/>
            <person name="Andreopoulos W.B."/>
            <person name="Clum A."/>
            <person name="Lindquist E."/>
            <person name="Daum C."/>
            <person name="Ramamoorthy G.K."/>
            <person name="Gryganskyi A."/>
            <person name="Culley D."/>
            <person name="Magnuson J.K."/>
            <person name="James T.Y."/>
            <person name="O'Malley M.A."/>
            <person name="Stajich J.E."/>
            <person name="Spatafora J.W."/>
            <person name="Visel A."/>
            <person name="Grigoriev I.V."/>
        </authorList>
    </citation>
    <scope>NUCLEOTIDE SEQUENCE [LARGE SCALE GENOMIC DNA]</scope>
    <source>
        <strain evidence="6 7">NRRL 2496</strain>
    </source>
</reference>
<evidence type="ECO:0000256" key="1">
    <source>
        <dbReference type="ARBA" id="ARBA00022574"/>
    </source>
</evidence>
<dbReference type="FunCoup" id="A0A1X2HLW0">
    <property type="interactions" value="246"/>
</dbReference>
<dbReference type="InterPro" id="IPR049567">
    <property type="entry name" value="WDR59-like"/>
</dbReference>
<protein>
    <recommendedName>
        <fullName evidence="5">WDR59/RTC1-like RING zinc finger domain-containing protein</fullName>
    </recommendedName>
</protein>
<feature type="repeat" description="WD" evidence="3">
    <location>
        <begin position="257"/>
        <end position="299"/>
    </location>
</feature>
<dbReference type="PROSITE" id="PS50294">
    <property type="entry name" value="WD_REPEATS_REGION"/>
    <property type="match status" value="1"/>
</dbReference>
<evidence type="ECO:0000256" key="2">
    <source>
        <dbReference type="ARBA" id="ARBA00022737"/>
    </source>
</evidence>
<dbReference type="InterPro" id="IPR015943">
    <property type="entry name" value="WD40/YVTN_repeat-like_dom_sf"/>
</dbReference>
<name>A0A1X2HLW0_SYNRA</name>
<dbReference type="GO" id="GO:0005774">
    <property type="term" value="C:vacuolar membrane"/>
    <property type="evidence" value="ECO:0007669"/>
    <property type="project" value="TreeGrafter"/>
</dbReference>
<gene>
    <name evidence="6" type="ORF">BCR43DRAFT_485124</name>
</gene>
<evidence type="ECO:0000256" key="4">
    <source>
        <dbReference type="SAM" id="MobiDB-lite"/>
    </source>
</evidence>
<sequence>MEPGRDESDKRGGNGPPNEPYESRRTTLHLNATPSRDMFWRRPGNMKRSTLLATPPSASSQQQLQEDTFNQTLEIRLHHSVGSMSISPTCRDVVLAGRQGLLIIDLEDPWLLPRILPHMSKWEVADVQWSPYVSRESWVASTSNQRLLVWNLNYAGSQAIEHVLHAHDRAISDINWSPHHPDMLATCSVDTYVHLWDLRSAKQSQDRMQPANSFTSWNAASTQVKFNRRSEFLLASAHDKDVKIWDLRKGAVPLTTIEAHTKKIYGIDWSRHNDHDIVTCSLDQLVKYWNIHTPEVEEEVIMTNTPVWRARNTPFGNGVLTMPQRTESTLYLYSRSAPDAPVHAFNGHTDTVKEFVWRWKGGNSNDGDDREFQLVTWSKDQNLRLWPITDDIMKSVGHKRSHKKSPCPVPATAMRPDGTYRTRSFQEEPDDNEPESGMTTPLRLGPGDAASAMTPFRSAAPLTTSSGYDTLASGVREHKYFISPLLWMQNVKTVGPPSELRRAATTENTYQTVAEEMSTVLNKYTSAGVKTEKIIPASRTCTISLHGPWSDTGVAFVRITIRFSAQYPDNSSPEFDIQKNSMMSIYYRARMLQDLNALAATLTAQKRWCLEACLRYLLGETRQEDQGEAVDTSPFGSLNGNNWGTATAAAAVVDNGESDDEIFAGPPFLGTNGKRSSMQGDRGVVVDMSSKQTADEKVPFPRLCGGVFSGNGQLVCFFSTLRMRDSQRPNNKTVSSPPDENNAEYFENTYSDFYKHPRTYVQFEEYKEIAAMSRQGRNATVLVGGSGGAFGEYAYDDDPDDFDDGVTNMTSLYFKPESLALGNSVNGDNLLYRSNKADRVTHNVVLADLRDMIPYSPALATDYMLPSSNDPVAACKHNAAVCRKHKRFDLAKVWLLAVEIMRECVPKDDAFLPIKSMAVQTRKRRRVKWGLHPLGRKLVDNMLHHFVSLGDLQTAAMLSCVFRDTEKPKRVKPPSTLKSHALVRSGSGPITTTTSTTTPPPLSSSFGARGASTVTAGVNTSGGNSNGGGGGERGGGVNFLSYFWDNATPQQHDATRKSLPTPPQAQPPPAVAAGPVVQGDEMTIEFTNLSSFDGEKAWQYNADVPLLDPGEAAQWDVLRLNYADMLYRWGLLDQRAEMLKFLTRPIQAPVEEATLVVQLRCYVCGVEMASRDRLCYSCRKLRSQIRCSMCHVLVKGTVNFCIKCGHGGHSHHIQEWYASNPMCPTGCGCVCLVEATA</sequence>
<feature type="repeat" description="WD" evidence="3">
    <location>
        <begin position="164"/>
        <end position="206"/>
    </location>
</feature>
<dbReference type="GO" id="GO:0035591">
    <property type="term" value="F:signaling adaptor activity"/>
    <property type="evidence" value="ECO:0007669"/>
    <property type="project" value="TreeGrafter"/>
</dbReference>
<accession>A0A1X2HLW0</accession>
<dbReference type="InParanoid" id="A0A1X2HLW0"/>
<dbReference type="SUPFAM" id="SSF50978">
    <property type="entry name" value="WD40 repeat-like"/>
    <property type="match status" value="1"/>
</dbReference>
<feature type="region of interest" description="Disordered" evidence="4">
    <location>
        <begin position="1051"/>
        <end position="1073"/>
    </location>
</feature>
<dbReference type="Gene3D" id="2.130.10.10">
    <property type="entry name" value="YVTN repeat-like/Quinoprotein amine dehydrogenase"/>
    <property type="match status" value="1"/>
</dbReference>
<dbReference type="PROSITE" id="PS50082">
    <property type="entry name" value="WD_REPEATS_2"/>
    <property type="match status" value="3"/>
</dbReference>
<dbReference type="PANTHER" id="PTHR46170">
    <property type="entry name" value="GATOR COMPLEX PROTEIN WDR59"/>
    <property type="match status" value="1"/>
</dbReference>
<dbReference type="Proteomes" id="UP000242180">
    <property type="component" value="Unassembled WGS sequence"/>
</dbReference>
<dbReference type="GO" id="GO:1904263">
    <property type="term" value="P:positive regulation of TORC1 signaling"/>
    <property type="evidence" value="ECO:0007669"/>
    <property type="project" value="TreeGrafter"/>
</dbReference>
<dbReference type="Pfam" id="PF00400">
    <property type="entry name" value="WD40"/>
    <property type="match status" value="3"/>
</dbReference>
<dbReference type="PANTHER" id="PTHR46170:SF1">
    <property type="entry name" value="GATOR COMPLEX PROTEIN WDR59"/>
    <property type="match status" value="1"/>
</dbReference>
<feature type="domain" description="WDR59/RTC1-like RING zinc finger" evidence="5">
    <location>
        <begin position="1184"/>
        <end position="1234"/>
    </location>
</feature>
<keyword evidence="1 3" id="KW-0853">WD repeat</keyword>
<dbReference type="SMART" id="SM00320">
    <property type="entry name" value="WD40"/>
    <property type="match status" value="5"/>
</dbReference>
<organism evidence="6 7">
    <name type="scientific">Syncephalastrum racemosum</name>
    <name type="common">Filamentous fungus</name>
    <dbReference type="NCBI Taxonomy" id="13706"/>
    <lineage>
        <taxon>Eukaryota</taxon>
        <taxon>Fungi</taxon>
        <taxon>Fungi incertae sedis</taxon>
        <taxon>Mucoromycota</taxon>
        <taxon>Mucoromycotina</taxon>
        <taxon>Mucoromycetes</taxon>
        <taxon>Mucorales</taxon>
        <taxon>Syncephalastraceae</taxon>
        <taxon>Syncephalastrum</taxon>
    </lineage>
</organism>
<dbReference type="InterPro" id="IPR049566">
    <property type="entry name" value="WDR59_RTC1-like_RING_Znf"/>
</dbReference>
<feature type="region of interest" description="Disordered" evidence="4">
    <location>
        <begin position="1"/>
        <end position="36"/>
    </location>
</feature>
<comment type="caution">
    <text evidence="6">The sequence shown here is derived from an EMBL/GenBank/DDBJ whole genome shotgun (WGS) entry which is preliminary data.</text>
</comment>
<keyword evidence="2" id="KW-0677">Repeat</keyword>
<proteinExistence type="predicted"/>
<feature type="region of interest" description="Disordered" evidence="4">
    <location>
        <begin position="397"/>
        <end position="453"/>
    </location>
</feature>
<dbReference type="GO" id="GO:0034198">
    <property type="term" value="P:cellular response to amino acid starvation"/>
    <property type="evidence" value="ECO:0007669"/>
    <property type="project" value="TreeGrafter"/>
</dbReference>
<dbReference type="AlphaFoldDB" id="A0A1X2HLW0"/>
<dbReference type="PROSITE" id="PS00678">
    <property type="entry name" value="WD_REPEATS_1"/>
    <property type="match status" value="2"/>
</dbReference>
<feature type="region of interest" description="Disordered" evidence="4">
    <location>
        <begin position="968"/>
        <end position="1032"/>
    </location>
</feature>
<keyword evidence="7" id="KW-1185">Reference proteome</keyword>
<feature type="repeat" description="WD" evidence="3">
    <location>
        <begin position="214"/>
        <end position="255"/>
    </location>
</feature>
<dbReference type="Pfam" id="PF17120">
    <property type="entry name" value="zf-RING_16"/>
    <property type="match status" value="1"/>
</dbReference>
<dbReference type="EMBL" id="MCGN01000002">
    <property type="protein sequence ID" value="ORZ00380.1"/>
    <property type="molecule type" value="Genomic_DNA"/>
</dbReference>
<dbReference type="InterPro" id="IPR001680">
    <property type="entry name" value="WD40_rpt"/>
</dbReference>
<feature type="compositionally biased region" description="Low complexity" evidence="4">
    <location>
        <begin position="985"/>
        <end position="997"/>
    </location>
</feature>
<dbReference type="GO" id="GO:0035859">
    <property type="term" value="C:Seh1-associated complex"/>
    <property type="evidence" value="ECO:0007669"/>
    <property type="project" value="TreeGrafter"/>
</dbReference>
<feature type="compositionally biased region" description="Basic and acidic residues" evidence="4">
    <location>
        <begin position="1"/>
        <end position="12"/>
    </location>
</feature>
<dbReference type="InterPro" id="IPR036322">
    <property type="entry name" value="WD40_repeat_dom_sf"/>
</dbReference>
<evidence type="ECO:0000259" key="5">
    <source>
        <dbReference type="Pfam" id="PF17120"/>
    </source>
</evidence>